<evidence type="ECO:0000313" key="10">
    <source>
        <dbReference type="Proteomes" id="UP001589793"/>
    </source>
</evidence>
<evidence type="ECO:0000256" key="6">
    <source>
        <dbReference type="SAM" id="MobiDB-lite"/>
    </source>
</evidence>
<dbReference type="InterPro" id="IPR001650">
    <property type="entry name" value="Helicase_C-like"/>
</dbReference>
<keyword evidence="4" id="KW-0067">ATP-binding</keyword>
<evidence type="ECO:0000256" key="5">
    <source>
        <dbReference type="ARBA" id="ARBA00038437"/>
    </source>
</evidence>
<evidence type="ECO:0000256" key="1">
    <source>
        <dbReference type="ARBA" id="ARBA00022741"/>
    </source>
</evidence>
<sequence>MPKARRRSAHRSERFEDMALPEELLAVLAQQGLDRAFEIQEAILPDALAGRDVLARAETGSGKTLAFALSMTARFRGRKVHRRRPLGVVLVPTRELAVQVVDTIHPFARAVRIRAQLVAGGMNIDKQAEALARGVEIVVATPGRLLDLAAREALFLDRVETTVIDEADHMADLGFLEDVTRILAATPMGSQKMLFSATLDGQVEQIIDRFLIDPVSHETTPVSAAVKTMTHHVLAINPKQKRQITAQLGARRGRTLMFTRTQLGAERVAQELIEVGVGAAALHGNKQQGLRTNVLAGFREGAFPVLVATDVAARGLHIDDVSMVVHVDPATDVKEYVHRSGRTARAGASGTVVTLALPHQLGSTRDIVQTADVVPIEAEAADAAAQALVDLGGRRPSGEAVPDPARIKHKGAPRKLDFGRRGGASRELAETRRMNEERRASWEETSGRPGAKASRAGSSSGRGGRPRAGGRPPRRGGSR</sequence>
<dbReference type="SUPFAM" id="SSF52540">
    <property type="entry name" value="P-loop containing nucleoside triphosphate hydrolases"/>
    <property type="match status" value="1"/>
</dbReference>
<keyword evidence="2 9" id="KW-0378">Hydrolase</keyword>
<dbReference type="InterPro" id="IPR044742">
    <property type="entry name" value="DEAD/DEAH_RhlB"/>
</dbReference>
<dbReference type="Proteomes" id="UP001589793">
    <property type="component" value="Unassembled WGS sequence"/>
</dbReference>
<dbReference type="InterPro" id="IPR050079">
    <property type="entry name" value="DEAD_box_RNA_helicase"/>
</dbReference>
<comment type="caution">
    <text evidence="9">The sequence shown here is derived from an EMBL/GenBank/DDBJ whole genome shotgun (WGS) entry which is preliminary data.</text>
</comment>
<reference evidence="9 10" key="1">
    <citation type="submission" date="2024-09" db="EMBL/GenBank/DDBJ databases">
        <authorList>
            <person name="Sun Q."/>
            <person name="Mori K."/>
        </authorList>
    </citation>
    <scope>NUCLEOTIDE SEQUENCE [LARGE SCALE GENOMIC DNA]</scope>
    <source>
        <strain evidence="9 10">CICC 10874</strain>
    </source>
</reference>
<dbReference type="PROSITE" id="PS51194">
    <property type="entry name" value="HELICASE_CTER"/>
    <property type="match status" value="1"/>
</dbReference>
<dbReference type="RefSeq" id="WP_376980043.1">
    <property type="nucleotide sequence ID" value="NZ_JBHLSV010000009.1"/>
</dbReference>
<feature type="domain" description="Helicase C-terminal" evidence="8">
    <location>
        <begin position="240"/>
        <end position="392"/>
    </location>
</feature>
<proteinExistence type="inferred from homology"/>
<dbReference type="SMART" id="SM00490">
    <property type="entry name" value="HELICc"/>
    <property type="match status" value="1"/>
</dbReference>
<evidence type="ECO:0000259" key="7">
    <source>
        <dbReference type="PROSITE" id="PS51192"/>
    </source>
</evidence>
<evidence type="ECO:0000256" key="3">
    <source>
        <dbReference type="ARBA" id="ARBA00022806"/>
    </source>
</evidence>
<dbReference type="GO" id="GO:0004386">
    <property type="term" value="F:helicase activity"/>
    <property type="evidence" value="ECO:0007669"/>
    <property type="project" value="UniProtKB-KW"/>
</dbReference>
<accession>A0ABV6RC07</accession>
<feature type="compositionally biased region" description="Basic and acidic residues" evidence="6">
    <location>
        <begin position="427"/>
        <end position="446"/>
    </location>
</feature>
<keyword evidence="10" id="KW-1185">Reference proteome</keyword>
<evidence type="ECO:0000259" key="8">
    <source>
        <dbReference type="PROSITE" id="PS51194"/>
    </source>
</evidence>
<name>A0ABV6RC07_9MICO</name>
<evidence type="ECO:0000256" key="2">
    <source>
        <dbReference type="ARBA" id="ARBA00022801"/>
    </source>
</evidence>
<dbReference type="Pfam" id="PF00270">
    <property type="entry name" value="DEAD"/>
    <property type="match status" value="1"/>
</dbReference>
<keyword evidence="1" id="KW-0547">Nucleotide-binding</keyword>
<feature type="compositionally biased region" description="Low complexity" evidence="6">
    <location>
        <begin position="447"/>
        <end position="459"/>
    </location>
</feature>
<gene>
    <name evidence="9" type="ORF">ACFFF6_09095</name>
</gene>
<feature type="domain" description="Helicase ATP-binding" evidence="7">
    <location>
        <begin position="44"/>
        <end position="217"/>
    </location>
</feature>
<feature type="region of interest" description="Disordered" evidence="6">
    <location>
        <begin position="393"/>
        <end position="479"/>
    </location>
</feature>
<dbReference type="InterPro" id="IPR027417">
    <property type="entry name" value="P-loop_NTPase"/>
</dbReference>
<dbReference type="PANTHER" id="PTHR47959">
    <property type="entry name" value="ATP-DEPENDENT RNA HELICASE RHLE-RELATED"/>
    <property type="match status" value="1"/>
</dbReference>
<dbReference type="SMART" id="SM00487">
    <property type="entry name" value="DEXDc"/>
    <property type="match status" value="1"/>
</dbReference>
<dbReference type="Pfam" id="PF00271">
    <property type="entry name" value="Helicase_C"/>
    <property type="match status" value="1"/>
</dbReference>
<dbReference type="PANTHER" id="PTHR47959:SF13">
    <property type="entry name" value="ATP-DEPENDENT RNA HELICASE RHLE"/>
    <property type="match status" value="1"/>
</dbReference>
<protein>
    <submittedName>
        <fullName evidence="9">DEAD/DEAH box helicase</fullName>
        <ecNumber evidence="9">3.6.4.-</ecNumber>
    </submittedName>
</protein>
<dbReference type="Gene3D" id="3.40.50.300">
    <property type="entry name" value="P-loop containing nucleotide triphosphate hydrolases"/>
    <property type="match status" value="2"/>
</dbReference>
<evidence type="ECO:0000256" key="4">
    <source>
        <dbReference type="ARBA" id="ARBA00022840"/>
    </source>
</evidence>
<dbReference type="InterPro" id="IPR014001">
    <property type="entry name" value="Helicase_ATP-bd"/>
</dbReference>
<evidence type="ECO:0000313" key="9">
    <source>
        <dbReference type="EMBL" id="MFC0674109.1"/>
    </source>
</evidence>
<dbReference type="CDD" id="cd18787">
    <property type="entry name" value="SF2_C_DEAD"/>
    <property type="match status" value="1"/>
</dbReference>
<dbReference type="GO" id="GO:0016787">
    <property type="term" value="F:hydrolase activity"/>
    <property type="evidence" value="ECO:0007669"/>
    <property type="project" value="UniProtKB-KW"/>
</dbReference>
<keyword evidence="3 9" id="KW-0347">Helicase</keyword>
<dbReference type="PROSITE" id="PS51192">
    <property type="entry name" value="HELICASE_ATP_BIND_1"/>
    <property type="match status" value="1"/>
</dbReference>
<comment type="similarity">
    <text evidence="5">Belongs to the DEAD box helicase family.</text>
</comment>
<dbReference type="InterPro" id="IPR011545">
    <property type="entry name" value="DEAD/DEAH_box_helicase_dom"/>
</dbReference>
<dbReference type="EMBL" id="JBHLSV010000009">
    <property type="protein sequence ID" value="MFC0674109.1"/>
    <property type="molecule type" value="Genomic_DNA"/>
</dbReference>
<dbReference type="EC" id="3.6.4.-" evidence="9"/>
<dbReference type="CDD" id="cd00268">
    <property type="entry name" value="DEADc"/>
    <property type="match status" value="1"/>
</dbReference>
<organism evidence="9 10">
    <name type="scientific">Brachybacterium hainanense</name>
    <dbReference type="NCBI Taxonomy" id="1541174"/>
    <lineage>
        <taxon>Bacteria</taxon>
        <taxon>Bacillati</taxon>
        <taxon>Actinomycetota</taxon>
        <taxon>Actinomycetes</taxon>
        <taxon>Micrococcales</taxon>
        <taxon>Dermabacteraceae</taxon>
        <taxon>Brachybacterium</taxon>
    </lineage>
</organism>